<dbReference type="PANTHER" id="PTHR43096:SF52">
    <property type="entry name" value="DNAJ HOMOLOG 1, MITOCHONDRIAL-RELATED"/>
    <property type="match status" value="1"/>
</dbReference>
<dbReference type="InterPro" id="IPR001623">
    <property type="entry name" value="DnaJ_domain"/>
</dbReference>
<proteinExistence type="predicted"/>
<dbReference type="Gene3D" id="3.30.70.20">
    <property type="match status" value="1"/>
</dbReference>
<dbReference type="SUPFAM" id="SSF54862">
    <property type="entry name" value="4Fe-4S ferredoxins"/>
    <property type="match status" value="1"/>
</dbReference>
<feature type="compositionally biased region" description="Basic and acidic residues" evidence="2">
    <location>
        <begin position="83"/>
        <end position="93"/>
    </location>
</feature>
<evidence type="ECO:0000256" key="1">
    <source>
        <dbReference type="ARBA" id="ARBA00023186"/>
    </source>
</evidence>
<dbReference type="HOGENOM" id="CLU_1232812_0_0_2"/>
<dbReference type="CDD" id="cd06257">
    <property type="entry name" value="DnaJ"/>
    <property type="match status" value="1"/>
</dbReference>
<dbReference type="PRINTS" id="PR00625">
    <property type="entry name" value="JDOMAIN"/>
</dbReference>
<feature type="compositionally biased region" description="Basic and acidic residues" evidence="2">
    <location>
        <begin position="120"/>
        <end position="130"/>
    </location>
</feature>
<protein>
    <submittedName>
        <fullName evidence="4">Putative chaperone DnaJ</fullName>
    </submittedName>
</protein>
<dbReference type="SMART" id="SM00271">
    <property type="entry name" value="DnaJ"/>
    <property type="match status" value="1"/>
</dbReference>
<sequence>MLRVLADSKGYYAILGVSERASQLEIKKAYRRLARKYHPDRNGAVHAEDMIKKINAAYEVLSDIHKREQYDRSSFGDVSGQEQEAHVHEEPRHAGGGGQAEEHAGGDAAAEYAEQQPRAKKAEAKKDTADHYYGPTHIETPKSRFHIIVEPSLCMAFGSCETLAPKVFVVEKNKRVNPKARVESETGADYETIHAAAQTCPTKAIRIIDRYTGEQLFP</sequence>
<feature type="region of interest" description="Disordered" evidence="2">
    <location>
        <begin position="71"/>
        <end position="135"/>
    </location>
</feature>
<dbReference type="GO" id="GO:0005737">
    <property type="term" value="C:cytoplasm"/>
    <property type="evidence" value="ECO:0007669"/>
    <property type="project" value="TreeGrafter"/>
</dbReference>
<dbReference type="InterPro" id="IPR036869">
    <property type="entry name" value="J_dom_sf"/>
</dbReference>
<dbReference type="KEGG" id="nvn:NVIE_018630"/>
<evidence type="ECO:0000259" key="3">
    <source>
        <dbReference type="PROSITE" id="PS50076"/>
    </source>
</evidence>
<dbReference type="PANTHER" id="PTHR43096">
    <property type="entry name" value="DNAJ HOMOLOG 1, MITOCHONDRIAL-RELATED"/>
    <property type="match status" value="1"/>
</dbReference>
<evidence type="ECO:0000256" key="2">
    <source>
        <dbReference type="SAM" id="MobiDB-lite"/>
    </source>
</evidence>
<feature type="domain" description="J" evidence="3">
    <location>
        <begin position="10"/>
        <end position="74"/>
    </location>
</feature>
<dbReference type="AlphaFoldDB" id="A0A060HHP6"/>
<dbReference type="Proteomes" id="UP000027093">
    <property type="component" value="Chromosome"/>
</dbReference>
<keyword evidence="1" id="KW-0143">Chaperone</keyword>
<dbReference type="STRING" id="926571.NVIE_018630"/>
<organism evidence="4 5">
    <name type="scientific">Nitrososphaera viennensis EN76</name>
    <dbReference type="NCBI Taxonomy" id="926571"/>
    <lineage>
        <taxon>Archaea</taxon>
        <taxon>Nitrososphaerota</taxon>
        <taxon>Nitrososphaeria</taxon>
        <taxon>Nitrososphaerales</taxon>
        <taxon>Nitrososphaeraceae</taxon>
        <taxon>Nitrososphaera</taxon>
    </lineage>
</organism>
<dbReference type="GO" id="GO:0051082">
    <property type="term" value="F:unfolded protein binding"/>
    <property type="evidence" value="ECO:0007669"/>
    <property type="project" value="TreeGrafter"/>
</dbReference>
<dbReference type="SUPFAM" id="SSF46565">
    <property type="entry name" value="Chaperone J-domain"/>
    <property type="match status" value="1"/>
</dbReference>
<feature type="compositionally biased region" description="Low complexity" evidence="2">
    <location>
        <begin position="106"/>
        <end position="116"/>
    </location>
</feature>
<dbReference type="Pfam" id="PF00226">
    <property type="entry name" value="DnaJ"/>
    <property type="match status" value="1"/>
</dbReference>
<accession>A0A060HHP6</accession>
<name>A0A060HHP6_9ARCH</name>
<dbReference type="GO" id="GO:0042026">
    <property type="term" value="P:protein refolding"/>
    <property type="evidence" value="ECO:0007669"/>
    <property type="project" value="TreeGrafter"/>
</dbReference>
<reference evidence="4 5" key="1">
    <citation type="journal article" date="2014" name="Int. J. Syst. Evol. Microbiol.">
        <title>Nitrososphaera viennensis gen. nov., sp. nov., an aerobic and mesophilic, ammonia-oxidizing archaeon from soil and a member of the archaeal phylum Thaumarchaeota.</title>
        <authorList>
            <person name="Stieglmeier M."/>
            <person name="Klingl A."/>
            <person name="Alves R.J."/>
            <person name="Rittmann S.K."/>
            <person name="Melcher M."/>
            <person name="Leisch N."/>
            <person name="Schleper C."/>
        </authorList>
    </citation>
    <scope>NUCLEOTIDE SEQUENCE [LARGE SCALE GENOMIC DNA]</scope>
    <source>
        <strain evidence="4">EN76</strain>
    </source>
</reference>
<evidence type="ECO:0000313" key="4">
    <source>
        <dbReference type="EMBL" id="AIC16124.1"/>
    </source>
</evidence>
<keyword evidence="5" id="KW-1185">Reference proteome</keyword>
<dbReference type="PROSITE" id="PS50076">
    <property type="entry name" value="DNAJ_2"/>
    <property type="match status" value="1"/>
</dbReference>
<evidence type="ECO:0000313" key="5">
    <source>
        <dbReference type="Proteomes" id="UP000027093"/>
    </source>
</evidence>
<dbReference type="Pfam" id="PF13370">
    <property type="entry name" value="Fer4_13"/>
    <property type="match status" value="1"/>
</dbReference>
<dbReference type="EMBL" id="CP007536">
    <property type="protein sequence ID" value="AIC16124.1"/>
    <property type="molecule type" value="Genomic_DNA"/>
</dbReference>
<dbReference type="Gene3D" id="1.10.287.110">
    <property type="entry name" value="DnaJ domain"/>
    <property type="match status" value="1"/>
</dbReference>
<gene>
    <name evidence="4" type="ORF">NVIE_018630</name>
</gene>